<name>A0AA97D7P4_9FIRM</name>
<dbReference type="RefSeq" id="WP_275847024.1">
    <property type="nucleotide sequence ID" value="NZ_CP135996.1"/>
</dbReference>
<dbReference type="Pfam" id="PF01381">
    <property type="entry name" value="HTH_3"/>
    <property type="match status" value="1"/>
</dbReference>
<dbReference type="AlphaFoldDB" id="A0AA97D7P4"/>
<dbReference type="EMBL" id="CP135996">
    <property type="protein sequence ID" value="WOC31766.1"/>
    <property type="molecule type" value="Genomic_DNA"/>
</dbReference>
<accession>A0AA97D7P4</accession>
<dbReference type="SMART" id="SM00530">
    <property type="entry name" value="HTH_XRE"/>
    <property type="match status" value="1"/>
</dbReference>
<reference evidence="3" key="2">
    <citation type="submission" date="2024-06" db="EMBL/GenBank/DDBJ databases">
        <title>Caproicibacterium argilliputei sp. nov, a novel caproic acid producing anaerobic bacterium isolated from pit mud.</title>
        <authorList>
            <person name="Zeng C."/>
        </authorList>
    </citation>
    <scope>NUCLEOTIDE SEQUENCE [LARGE SCALE GENOMIC DNA]</scope>
    <source>
        <strain evidence="3">ZCY20-5</strain>
    </source>
</reference>
<gene>
    <name evidence="2" type="ORF">PXC00_11240</name>
</gene>
<proteinExistence type="predicted"/>
<dbReference type="InterPro" id="IPR001387">
    <property type="entry name" value="Cro/C1-type_HTH"/>
</dbReference>
<evidence type="ECO:0000313" key="3">
    <source>
        <dbReference type="Proteomes" id="UP001300604"/>
    </source>
</evidence>
<sequence length="80" mass="8951">MNGEENKRIGQHLGELRRQRGLTQEQLCAKLQVAGCDLTRSALAKIEVGQRSIYPDELKALKVVLQVSYEKILEGNTKSV</sequence>
<dbReference type="CDD" id="cd00093">
    <property type="entry name" value="HTH_XRE"/>
    <property type="match status" value="1"/>
</dbReference>
<dbReference type="InterPro" id="IPR010982">
    <property type="entry name" value="Lambda_DNA-bd_dom_sf"/>
</dbReference>
<dbReference type="KEGG" id="carl:PXC00_11240"/>
<dbReference type="PROSITE" id="PS50943">
    <property type="entry name" value="HTH_CROC1"/>
    <property type="match status" value="1"/>
</dbReference>
<protein>
    <submittedName>
        <fullName evidence="2">Helix-turn-helix transcriptional regulator</fullName>
    </submittedName>
</protein>
<dbReference type="SUPFAM" id="SSF47413">
    <property type="entry name" value="lambda repressor-like DNA-binding domains"/>
    <property type="match status" value="1"/>
</dbReference>
<evidence type="ECO:0000313" key="2">
    <source>
        <dbReference type="EMBL" id="WOC31766.1"/>
    </source>
</evidence>
<evidence type="ECO:0000259" key="1">
    <source>
        <dbReference type="PROSITE" id="PS50943"/>
    </source>
</evidence>
<reference evidence="2 3" key="1">
    <citation type="submission" date="2024-06" db="EMBL/GenBank/DDBJ databases">
        <title>Caproicibacterium argilliputei sp. nov, a novel caproic acid producing anaerobic bacterium isolated from pit mud.</title>
        <authorList>
            <person name="Xia S."/>
        </authorList>
    </citation>
    <scope>NUCLEOTIDE SEQUENCE [LARGE SCALE GENOMIC DNA]</scope>
    <source>
        <strain evidence="2 3">ZCY20-5</strain>
    </source>
</reference>
<feature type="domain" description="HTH cro/C1-type" evidence="1">
    <location>
        <begin position="15"/>
        <end position="72"/>
    </location>
</feature>
<dbReference type="GO" id="GO:0003677">
    <property type="term" value="F:DNA binding"/>
    <property type="evidence" value="ECO:0007669"/>
    <property type="project" value="InterPro"/>
</dbReference>
<reference evidence="3" key="3">
    <citation type="submission" date="2024-06" db="EMBL/GenBank/DDBJ databases">
        <authorList>
            <person name="Zeng C."/>
        </authorList>
    </citation>
    <scope>NUCLEOTIDE SEQUENCE [LARGE SCALE GENOMIC DNA]</scope>
    <source>
        <strain evidence="3">ZCY20-5</strain>
    </source>
</reference>
<organism evidence="2 3">
    <name type="scientific">Caproicibacterium argilliputei</name>
    <dbReference type="NCBI Taxonomy" id="3030016"/>
    <lineage>
        <taxon>Bacteria</taxon>
        <taxon>Bacillati</taxon>
        <taxon>Bacillota</taxon>
        <taxon>Clostridia</taxon>
        <taxon>Eubacteriales</taxon>
        <taxon>Oscillospiraceae</taxon>
        <taxon>Caproicibacterium</taxon>
    </lineage>
</organism>
<keyword evidence="3" id="KW-1185">Reference proteome</keyword>
<dbReference type="Proteomes" id="UP001300604">
    <property type="component" value="Chromosome"/>
</dbReference>
<dbReference type="Gene3D" id="1.10.260.40">
    <property type="entry name" value="lambda repressor-like DNA-binding domains"/>
    <property type="match status" value="1"/>
</dbReference>